<evidence type="ECO:0000313" key="3">
    <source>
        <dbReference type="EMBL" id="CAH9086280.1"/>
    </source>
</evidence>
<dbReference type="EMBL" id="CAMAPE010000019">
    <property type="protein sequence ID" value="CAH9086280.1"/>
    <property type="molecule type" value="Genomic_DNA"/>
</dbReference>
<organism evidence="3 4">
    <name type="scientific">Cuscuta europaea</name>
    <name type="common">European dodder</name>
    <dbReference type="NCBI Taxonomy" id="41803"/>
    <lineage>
        <taxon>Eukaryota</taxon>
        <taxon>Viridiplantae</taxon>
        <taxon>Streptophyta</taxon>
        <taxon>Embryophyta</taxon>
        <taxon>Tracheophyta</taxon>
        <taxon>Spermatophyta</taxon>
        <taxon>Magnoliopsida</taxon>
        <taxon>eudicotyledons</taxon>
        <taxon>Gunneridae</taxon>
        <taxon>Pentapetalae</taxon>
        <taxon>asterids</taxon>
        <taxon>lamiids</taxon>
        <taxon>Solanales</taxon>
        <taxon>Convolvulaceae</taxon>
        <taxon>Cuscuteae</taxon>
        <taxon>Cuscuta</taxon>
        <taxon>Cuscuta subgen. Cuscuta</taxon>
    </lineage>
</organism>
<dbReference type="AlphaFoldDB" id="A0A9P0Z3T5"/>
<dbReference type="Proteomes" id="UP001152484">
    <property type="component" value="Unassembled WGS sequence"/>
</dbReference>
<keyword evidence="4" id="KW-1185">Reference proteome</keyword>
<sequence>MARLEETLRKERVKAEKAKVEARAEGMAEVEKSAAEAAKKAAEDAEAAKEGAVAKAREDDVAAFTAEGWKSEDRKQWLASVVEASVDEWTTGPDAEWLARKGNDYYDGGKFFTQALIYRRLARHYGVDPKDFDPAAYGLPPLQPDVRTPLPPDVERSDLEDSLLMQEG</sequence>
<dbReference type="OrthoDB" id="10449993at2759"/>
<feature type="coiled-coil region" evidence="1">
    <location>
        <begin position="1"/>
        <end position="55"/>
    </location>
</feature>
<feature type="region of interest" description="Disordered" evidence="2">
    <location>
        <begin position="133"/>
        <end position="168"/>
    </location>
</feature>
<name>A0A9P0Z3T5_CUSEU</name>
<evidence type="ECO:0000256" key="1">
    <source>
        <dbReference type="SAM" id="Coils"/>
    </source>
</evidence>
<gene>
    <name evidence="3" type="ORF">CEURO_LOCUS9547</name>
</gene>
<reference evidence="3" key="1">
    <citation type="submission" date="2022-07" db="EMBL/GenBank/DDBJ databases">
        <authorList>
            <person name="Macas J."/>
            <person name="Novak P."/>
            <person name="Neumann P."/>
        </authorList>
    </citation>
    <scope>NUCLEOTIDE SEQUENCE</scope>
</reference>
<evidence type="ECO:0000256" key="2">
    <source>
        <dbReference type="SAM" id="MobiDB-lite"/>
    </source>
</evidence>
<proteinExistence type="predicted"/>
<keyword evidence="1" id="KW-0175">Coiled coil</keyword>
<protein>
    <submittedName>
        <fullName evidence="3">Uncharacterized protein</fullName>
    </submittedName>
</protein>
<accession>A0A9P0Z3T5</accession>
<comment type="caution">
    <text evidence="3">The sequence shown here is derived from an EMBL/GenBank/DDBJ whole genome shotgun (WGS) entry which is preliminary data.</text>
</comment>
<evidence type="ECO:0000313" key="4">
    <source>
        <dbReference type="Proteomes" id="UP001152484"/>
    </source>
</evidence>